<dbReference type="InterPro" id="IPR014016">
    <property type="entry name" value="UvrD-like_ATP-bd"/>
</dbReference>
<feature type="coiled-coil region" evidence="6">
    <location>
        <begin position="32"/>
        <end position="59"/>
    </location>
</feature>
<keyword evidence="3 5" id="KW-0347">Helicase</keyword>
<evidence type="ECO:0000313" key="9">
    <source>
        <dbReference type="Proteomes" id="UP000198806"/>
    </source>
</evidence>
<dbReference type="GO" id="GO:0005829">
    <property type="term" value="C:cytosol"/>
    <property type="evidence" value="ECO:0007669"/>
    <property type="project" value="TreeGrafter"/>
</dbReference>
<accession>A0A1I5HV91</accession>
<dbReference type="AlphaFoldDB" id="A0A1I5HV91"/>
<dbReference type="SUPFAM" id="SSF52540">
    <property type="entry name" value="P-loop containing nucleoside triphosphate hydrolases"/>
    <property type="match status" value="1"/>
</dbReference>
<dbReference type="Pfam" id="PF13538">
    <property type="entry name" value="UvrD_C_2"/>
    <property type="match status" value="1"/>
</dbReference>
<keyword evidence="1 5" id="KW-0547">Nucleotide-binding</keyword>
<dbReference type="Pfam" id="PF00580">
    <property type="entry name" value="UvrD-helicase"/>
    <property type="match status" value="1"/>
</dbReference>
<dbReference type="RefSeq" id="WP_091687877.1">
    <property type="nucleotide sequence ID" value="NZ_BAABFM010000042.1"/>
</dbReference>
<keyword evidence="2 5" id="KW-0378">Hydrolase</keyword>
<keyword evidence="6" id="KW-0175">Coiled coil</keyword>
<dbReference type="GO" id="GO:0003677">
    <property type="term" value="F:DNA binding"/>
    <property type="evidence" value="ECO:0007669"/>
    <property type="project" value="InterPro"/>
</dbReference>
<name>A0A1I5HV91_9FIRM</name>
<dbReference type="InterPro" id="IPR027417">
    <property type="entry name" value="P-loop_NTPase"/>
</dbReference>
<dbReference type="GO" id="GO:0043138">
    <property type="term" value="F:3'-5' DNA helicase activity"/>
    <property type="evidence" value="ECO:0007669"/>
    <property type="project" value="UniProtKB-EC"/>
</dbReference>
<dbReference type="PROSITE" id="PS51198">
    <property type="entry name" value="UVRD_HELICASE_ATP_BIND"/>
    <property type="match status" value="1"/>
</dbReference>
<dbReference type="InterPro" id="IPR000212">
    <property type="entry name" value="DNA_helicase_UvrD/REP"/>
</dbReference>
<dbReference type="Gene3D" id="3.40.50.300">
    <property type="entry name" value="P-loop containing nucleotide triphosphate hydrolases"/>
    <property type="match status" value="3"/>
</dbReference>
<evidence type="ECO:0000256" key="1">
    <source>
        <dbReference type="ARBA" id="ARBA00022741"/>
    </source>
</evidence>
<dbReference type="PANTHER" id="PTHR11070">
    <property type="entry name" value="UVRD / RECB / PCRA DNA HELICASE FAMILY MEMBER"/>
    <property type="match status" value="1"/>
</dbReference>
<dbReference type="STRING" id="1527.SAMN04489757_13528"/>
<evidence type="ECO:0000313" key="8">
    <source>
        <dbReference type="EMBL" id="SFO52225.1"/>
    </source>
</evidence>
<evidence type="ECO:0000259" key="7">
    <source>
        <dbReference type="PROSITE" id="PS51198"/>
    </source>
</evidence>
<dbReference type="GO" id="GO:0016887">
    <property type="term" value="F:ATP hydrolysis activity"/>
    <property type="evidence" value="ECO:0007669"/>
    <property type="project" value="RHEA"/>
</dbReference>
<proteinExistence type="predicted"/>
<reference evidence="8 9" key="1">
    <citation type="submission" date="2016-10" db="EMBL/GenBank/DDBJ databases">
        <authorList>
            <person name="de Groot N.N."/>
        </authorList>
    </citation>
    <scope>NUCLEOTIDE SEQUENCE [LARGE SCALE GENOMIC DNA]</scope>
    <source>
        <strain evidence="8 9">DSM 1283</strain>
    </source>
</reference>
<evidence type="ECO:0000256" key="3">
    <source>
        <dbReference type="ARBA" id="ARBA00022806"/>
    </source>
</evidence>
<protein>
    <submittedName>
        <fullName evidence="8">DNA helicase-2 / ATP-dependent DNA helicase PcrA</fullName>
    </submittedName>
</protein>
<dbReference type="OrthoDB" id="9787585at2"/>
<dbReference type="PANTHER" id="PTHR11070:SF17">
    <property type="entry name" value="DNA HELICASE IV"/>
    <property type="match status" value="1"/>
</dbReference>
<evidence type="ECO:0000256" key="4">
    <source>
        <dbReference type="ARBA" id="ARBA00022840"/>
    </source>
</evidence>
<evidence type="ECO:0000256" key="6">
    <source>
        <dbReference type="SAM" id="Coils"/>
    </source>
</evidence>
<feature type="domain" description="UvrD-like helicase ATP-binding" evidence="7">
    <location>
        <begin position="220"/>
        <end position="584"/>
    </location>
</feature>
<keyword evidence="4 5" id="KW-0067">ATP-binding</keyword>
<sequence>MEERMDNNCFEEKHEELRSEWKKEEDHLEQCVAVIQNNINDYTEKLKMIRDETKELYDNYRSNNPELHNDLVIGLSMQSDMERALNKNLSAIEKPYFGRIDYVEHEENEIQDSDKKNPDDKIYSLYIGKNGISKSSTDIVIVDWRAPVSSVYYDSETGESSYLSPYGDPIFISLNLKRTFEIGDSKLIDYYDTDVIANDEFLTKYLSKNKEVVLGEIIATIQKEQNEIIRDTPWHNVIVQGVAGSGKTTVAMHRISYILYNYKEKFRSDEFYIIGSNKMLLNYITGVLPNLDVYNINQMTMVEFLNILLNKDFDIKKNKYVLKDNFSKQSQIKKTGNEIALNKFKGSLSFVKALETYINDYEIKSLKPDSIVYHNKEVYSQSEILGFLDIFKDKPLQEKIDLLNKRLSSKIRLVNEKEQQEKETISIELKKFKDYFGKKSMKINLIEIYKNFLQDLILNQQNYINLNYDIPEEQVIRLLIDNFDNKIIDLYDLAMLAYIKKRLKLTIDFEQVSHIIVDEAQDFGVSVFYVMKQLFHDCTYTIMGDITQNIYYDTGMNDWETLKEEVFYPDKDKFYVLAKSYRNTVEISNFASKVLKQCTFKTYDIEPVIRHGKEVSITKSANQQEMVSKVIDIISTNHKDGYTTIAIICRTMEETRMVHENLKKYIEVEGLTENMEDMNFTNGIMVLPIHMTKGLEFDSVILWNPDCNSYEATDADAKLLYVAITRALHELHIVYKGELAKLLS</sequence>
<feature type="binding site" evidence="5">
    <location>
        <begin position="241"/>
        <end position="248"/>
    </location>
    <ligand>
        <name>ATP</name>
        <dbReference type="ChEBI" id="CHEBI:30616"/>
    </ligand>
</feature>
<gene>
    <name evidence="8" type="ORF">SAMN04489757_13528</name>
</gene>
<dbReference type="GO" id="GO:0005524">
    <property type="term" value="F:ATP binding"/>
    <property type="evidence" value="ECO:0007669"/>
    <property type="project" value="UniProtKB-UniRule"/>
</dbReference>
<dbReference type="GO" id="GO:0000725">
    <property type="term" value="P:recombinational repair"/>
    <property type="evidence" value="ECO:0007669"/>
    <property type="project" value="TreeGrafter"/>
</dbReference>
<dbReference type="Proteomes" id="UP000198806">
    <property type="component" value="Unassembled WGS sequence"/>
</dbReference>
<keyword evidence="9" id="KW-1185">Reference proteome</keyword>
<dbReference type="InterPro" id="IPR027785">
    <property type="entry name" value="UvrD-like_helicase_C"/>
</dbReference>
<dbReference type="EMBL" id="FOWD01000035">
    <property type="protein sequence ID" value="SFO52225.1"/>
    <property type="molecule type" value="Genomic_DNA"/>
</dbReference>
<evidence type="ECO:0000256" key="5">
    <source>
        <dbReference type="PROSITE-ProRule" id="PRU00560"/>
    </source>
</evidence>
<organism evidence="8 9">
    <name type="scientific">Anaerocolumna aminovalerica</name>
    <dbReference type="NCBI Taxonomy" id="1527"/>
    <lineage>
        <taxon>Bacteria</taxon>
        <taxon>Bacillati</taxon>
        <taxon>Bacillota</taxon>
        <taxon>Clostridia</taxon>
        <taxon>Lachnospirales</taxon>
        <taxon>Lachnospiraceae</taxon>
        <taxon>Anaerocolumna</taxon>
    </lineage>
</organism>
<evidence type="ECO:0000256" key="2">
    <source>
        <dbReference type="ARBA" id="ARBA00022801"/>
    </source>
</evidence>